<comment type="subcellular location">
    <subcellularLocation>
        <location evidence="1">Cell membrane</location>
        <topology evidence="1">Single-pass type I membrane protein</topology>
    </subcellularLocation>
</comment>
<feature type="domain" description="ZP" evidence="9">
    <location>
        <begin position="1"/>
        <end position="192"/>
    </location>
</feature>
<proteinExistence type="evidence at transcript level"/>
<dbReference type="GO" id="GO:0042302">
    <property type="term" value="F:structural constituent of cuticle"/>
    <property type="evidence" value="ECO:0007669"/>
    <property type="project" value="UniProtKB-KW"/>
</dbReference>
<dbReference type="Pfam" id="PF25057">
    <property type="entry name" value="CUT_N"/>
    <property type="match status" value="1"/>
</dbReference>
<dbReference type="InterPro" id="IPR051962">
    <property type="entry name" value="Cuticlin"/>
</dbReference>
<dbReference type="InterPro" id="IPR056953">
    <property type="entry name" value="CUT_N"/>
</dbReference>
<dbReference type="PANTHER" id="PTHR22907:SF54">
    <property type="entry name" value="GH04558P"/>
    <property type="match status" value="1"/>
</dbReference>
<evidence type="ECO:0000256" key="6">
    <source>
        <dbReference type="ARBA" id="ARBA00022989"/>
    </source>
</evidence>
<dbReference type="InterPro" id="IPR001507">
    <property type="entry name" value="ZP_dom"/>
</dbReference>
<sequence>MMRERKLYPSAGLMVSLTIVISFHSFFITKADKAFSVKCFYAQARFATLEHFVNVSSLVASEIPAYDTTMAECNYVVRLGGPDGEVAQFAEVGQRLFHEWTCTGSDDLRILVKDCRVADDSGEQFLILDDRGCAIDPVILGDLTYEKGAKEAHVYSNAFKFADTNHIAFQCTVQLCSDLEGDQQCSSLSPPSCSVDGFDTNVVTKRFLRRLSDAPFHDEIDVHSHMMAILDTKINTDQRQMSIDGLSSIDDSHHKFGGEVCISQSSFVAYGISGVIFVSTALFVICVQCIALRRSQTDAQPQAC</sequence>
<evidence type="ECO:0000256" key="1">
    <source>
        <dbReference type="ARBA" id="ARBA00004251"/>
    </source>
</evidence>
<dbReference type="PROSITE" id="PS51034">
    <property type="entry name" value="ZP_2"/>
    <property type="match status" value="1"/>
</dbReference>
<accession>F1LB15</accession>
<feature type="transmembrane region" description="Helical" evidence="8">
    <location>
        <begin position="267"/>
        <end position="292"/>
    </location>
</feature>
<evidence type="ECO:0000256" key="5">
    <source>
        <dbReference type="ARBA" id="ARBA00022729"/>
    </source>
</evidence>
<dbReference type="Pfam" id="PF25301">
    <property type="entry name" value="CUT_C"/>
    <property type="match status" value="1"/>
</dbReference>
<keyword evidence="7 8" id="KW-0472">Membrane</keyword>
<dbReference type="InterPro" id="IPR057475">
    <property type="entry name" value="CUT_C"/>
</dbReference>
<keyword evidence="3" id="KW-1003">Cell membrane</keyword>
<keyword evidence="2" id="KW-0193">Cuticle</keyword>
<evidence type="ECO:0000256" key="7">
    <source>
        <dbReference type="ARBA" id="ARBA00023136"/>
    </source>
</evidence>
<evidence type="ECO:0000256" key="4">
    <source>
        <dbReference type="ARBA" id="ARBA00022692"/>
    </source>
</evidence>
<evidence type="ECO:0000259" key="9">
    <source>
        <dbReference type="PROSITE" id="PS51034"/>
    </source>
</evidence>
<reference evidence="10" key="1">
    <citation type="journal article" date="2011" name="Genome Res.">
        <title>Deep small RNA sequencing from the nematode Ascaris reveals conservation, functional diversification, and novel developmental profiles.</title>
        <authorList>
            <person name="Wang J."/>
            <person name="Czech B."/>
            <person name="Crunk A."/>
            <person name="Wallace A."/>
            <person name="Mitreva M."/>
            <person name="Hannon G.J."/>
            <person name="Davis R.E."/>
        </authorList>
    </citation>
    <scope>NUCLEOTIDE SEQUENCE</scope>
</reference>
<evidence type="ECO:0000256" key="8">
    <source>
        <dbReference type="SAM" id="Phobius"/>
    </source>
</evidence>
<dbReference type="SMART" id="SM00241">
    <property type="entry name" value="ZP"/>
    <property type="match status" value="1"/>
</dbReference>
<dbReference type="EMBL" id="JI176005">
    <property type="protein sequence ID" value="ADY47319.1"/>
    <property type="molecule type" value="mRNA"/>
</dbReference>
<dbReference type="GO" id="GO:0005886">
    <property type="term" value="C:plasma membrane"/>
    <property type="evidence" value="ECO:0007669"/>
    <property type="project" value="UniProtKB-SubCell"/>
</dbReference>
<keyword evidence="4 8" id="KW-0812">Transmembrane</keyword>
<feature type="transmembrane region" description="Helical" evidence="8">
    <location>
        <begin position="7"/>
        <end position="28"/>
    </location>
</feature>
<keyword evidence="5" id="KW-0732">Signal</keyword>
<dbReference type="AlphaFoldDB" id="F1LB15"/>
<evidence type="ECO:0000256" key="3">
    <source>
        <dbReference type="ARBA" id="ARBA00022475"/>
    </source>
</evidence>
<name>F1LB15_ASCSU</name>
<organism evidence="10">
    <name type="scientific">Ascaris suum</name>
    <name type="common">Pig roundworm</name>
    <name type="synonym">Ascaris lumbricoides</name>
    <dbReference type="NCBI Taxonomy" id="6253"/>
    <lineage>
        <taxon>Eukaryota</taxon>
        <taxon>Metazoa</taxon>
        <taxon>Ecdysozoa</taxon>
        <taxon>Nematoda</taxon>
        <taxon>Chromadorea</taxon>
        <taxon>Rhabditida</taxon>
        <taxon>Spirurina</taxon>
        <taxon>Ascaridomorpha</taxon>
        <taxon>Ascaridoidea</taxon>
        <taxon>Ascarididae</taxon>
        <taxon>Ascaris</taxon>
    </lineage>
</organism>
<dbReference type="PANTHER" id="PTHR22907">
    <property type="entry name" value="GH04558P"/>
    <property type="match status" value="1"/>
</dbReference>
<evidence type="ECO:0000256" key="2">
    <source>
        <dbReference type="ARBA" id="ARBA00022460"/>
    </source>
</evidence>
<protein>
    <submittedName>
        <fullName evidence="10">Cuticlin-1</fullName>
    </submittedName>
</protein>
<evidence type="ECO:0000313" key="10">
    <source>
        <dbReference type="EMBL" id="ADY47319.1"/>
    </source>
</evidence>
<keyword evidence="6 8" id="KW-1133">Transmembrane helix</keyword>